<evidence type="ECO:0000256" key="2">
    <source>
        <dbReference type="ARBA" id="ARBA00022692"/>
    </source>
</evidence>
<gene>
    <name evidence="7" type="ORF">SY83_13995</name>
</gene>
<sequence>MFVFQSMSHISLFTTLVVLVFVWVATRMVPHISVIQFIKQLMTSRKFLLHFGALLLILYLNKLEMKVESTLGVPYDYANLFHSIEGDLVYWIQHTFLNPNLTYLLTFIYVIVFPALMIASLIIYTGTGKHKMFYATCYAIMTNYIVAIPFYLFLPVNEVWYFHPHVDFLIPSIFPSFEQDYRPLSGLNNCFPSLHTSISVTVALLAYQSGNRVWKWITGVSALLVLFSIFYLGIHWFVDMLGGVALAVTAATLGMKLAARTEYMGELQLGTSVRSRQKVSEN</sequence>
<dbReference type="OrthoDB" id="9775789at2"/>
<dbReference type="SUPFAM" id="SSF48317">
    <property type="entry name" value="Acid phosphatase/Vanadium-dependent haloperoxidase"/>
    <property type="match status" value="1"/>
</dbReference>
<dbReference type="InterPro" id="IPR026841">
    <property type="entry name" value="Aur1/Ipt1"/>
</dbReference>
<keyword evidence="8" id="KW-1185">Reference proteome</keyword>
<feature type="transmembrane region" description="Helical" evidence="5">
    <location>
        <begin position="6"/>
        <end position="26"/>
    </location>
</feature>
<keyword evidence="3 5" id="KW-1133">Transmembrane helix</keyword>
<comment type="subcellular location">
    <subcellularLocation>
        <location evidence="1">Membrane</location>
        <topology evidence="1">Multi-pass membrane protein</topology>
    </subcellularLocation>
</comment>
<name>A0A172TK98_9BACL</name>
<dbReference type="Proteomes" id="UP000076927">
    <property type="component" value="Chromosome"/>
</dbReference>
<feature type="transmembrane region" description="Helical" evidence="5">
    <location>
        <begin position="213"/>
        <end position="234"/>
    </location>
</feature>
<feature type="domain" description="Inositolphosphotransferase Aur1/Ipt1" evidence="6">
    <location>
        <begin position="88"/>
        <end position="252"/>
    </location>
</feature>
<evidence type="ECO:0000256" key="5">
    <source>
        <dbReference type="SAM" id="Phobius"/>
    </source>
</evidence>
<evidence type="ECO:0000313" key="7">
    <source>
        <dbReference type="EMBL" id="ANE47193.1"/>
    </source>
</evidence>
<dbReference type="InterPro" id="IPR036938">
    <property type="entry name" value="PAP2/HPO_sf"/>
</dbReference>
<dbReference type="PATRIC" id="fig|1178515.4.peg.2808"/>
<protein>
    <submittedName>
        <fullName evidence="7">Phosphoesterase PA-phosphatase</fullName>
    </submittedName>
</protein>
<feature type="transmembrane region" description="Helical" evidence="5">
    <location>
        <begin position="101"/>
        <end position="125"/>
    </location>
</feature>
<dbReference type="STRING" id="1178515.SY83_13995"/>
<evidence type="ECO:0000256" key="3">
    <source>
        <dbReference type="ARBA" id="ARBA00022989"/>
    </source>
</evidence>
<evidence type="ECO:0000256" key="4">
    <source>
        <dbReference type="ARBA" id="ARBA00023136"/>
    </source>
</evidence>
<dbReference type="PANTHER" id="PTHR31310:SF7">
    <property type="entry name" value="PA-PHOSPHATASE RELATED-FAMILY PROTEIN DDB_G0268928"/>
    <property type="match status" value="1"/>
</dbReference>
<proteinExistence type="predicted"/>
<dbReference type="InterPro" id="IPR052185">
    <property type="entry name" value="IPC_Synthase-Related"/>
</dbReference>
<dbReference type="PANTHER" id="PTHR31310">
    <property type="match status" value="1"/>
</dbReference>
<feature type="transmembrane region" description="Helical" evidence="5">
    <location>
        <begin position="132"/>
        <end position="154"/>
    </location>
</feature>
<dbReference type="KEGG" id="pswu:SY83_13995"/>
<dbReference type="Gene3D" id="1.20.144.10">
    <property type="entry name" value="Phosphatidic acid phosphatase type 2/haloperoxidase"/>
    <property type="match status" value="1"/>
</dbReference>
<keyword evidence="2 5" id="KW-0812">Transmembrane</keyword>
<reference evidence="7 8" key="1">
    <citation type="submission" date="2015-01" db="EMBL/GenBank/DDBJ databases">
        <title>Paenibacillus swuensis/DY6/whole genome sequencing.</title>
        <authorList>
            <person name="Kim M.K."/>
            <person name="Srinivasan S."/>
            <person name="Lee J.-J."/>
        </authorList>
    </citation>
    <scope>NUCLEOTIDE SEQUENCE [LARGE SCALE GENOMIC DNA]</scope>
    <source>
        <strain evidence="7 8">DY6</strain>
    </source>
</reference>
<dbReference type="EMBL" id="CP011388">
    <property type="protein sequence ID" value="ANE47193.1"/>
    <property type="molecule type" value="Genomic_DNA"/>
</dbReference>
<organism evidence="7 8">
    <name type="scientific">Paenibacillus swuensis</name>
    <dbReference type="NCBI Taxonomy" id="1178515"/>
    <lineage>
        <taxon>Bacteria</taxon>
        <taxon>Bacillati</taxon>
        <taxon>Bacillota</taxon>
        <taxon>Bacilli</taxon>
        <taxon>Bacillales</taxon>
        <taxon>Paenibacillaceae</taxon>
        <taxon>Paenibacillus</taxon>
    </lineage>
</organism>
<dbReference type="CDD" id="cd03386">
    <property type="entry name" value="PAP2_Aur1_like"/>
    <property type="match status" value="1"/>
</dbReference>
<dbReference type="RefSeq" id="WP_068607488.1">
    <property type="nucleotide sequence ID" value="NZ_CP011388.1"/>
</dbReference>
<evidence type="ECO:0000259" key="6">
    <source>
        <dbReference type="Pfam" id="PF14378"/>
    </source>
</evidence>
<evidence type="ECO:0000313" key="8">
    <source>
        <dbReference type="Proteomes" id="UP000076927"/>
    </source>
</evidence>
<dbReference type="GO" id="GO:0016020">
    <property type="term" value="C:membrane"/>
    <property type="evidence" value="ECO:0007669"/>
    <property type="project" value="UniProtKB-SubCell"/>
</dbReference>
<feature type="transmembrane region" description="Helical" evidence="5">
    <location>
        <begin position="47"/>
        <end position="63"/>
    </location>
</feature>
<dbReference type="Pfam" id="PF14378">
    <property type="entry name" value="PAP2_3"/>
    <property type="match status" value="1"/>
</dbReference>
<dbReference type="AlphaFoldDB" id="A0A172TK98"/>
<evidence type="ECO:0000256" key="1">
    <source>
        <dbReference type="ARBA" id="ARBA00004141"/>
    </source>
</evidence>
<accession>A0A172TK98</accession>
<keyword evidence="4 5" id="KW-0472">Membrane</keyword>